<proteinExistence type="predicted"/>
<protein>
    <recommendedName>
        <fullName evidence="2">Transcobalamin-like C-terminal domain-containing protein</fullName>
    </recommendedName>
</protein>
<dbReference type="InterPro" id="IPR027954">
    <property type="entry name" value="Transcobalamin-like_C"/>
</dbReference>
<dbReference type="Pfam" id="PF14478">
    <property type="entry name" value="DUF4430"/>
    <property type="match status" value="1"/>
</dbReference>
<dbReference type="Gene3D" id="2.170.130.30">
    <property type="match status" value="1"/>
</dbReference>
<evidence type="ECO:0000259" key="2">
    <source>
        <dbReference type="Pfam" id="PF14478"/>
    </source>
</evidence>
<comment type="caution">
    <text evidence="3">The sequence shown here is derived from an EMBL/GenBank/DDBJ whole genome shotgun (WGS) entry which is preliminary data.</text>
</comment>
<name>A0A1C0YQ12_9BACL</name>
<keyword evidence="4" id="KW-1185">Reference proteome</keyword>
<dbReference type="EMBL" id="MATO01000044">
    <property type="protein sequence ID" value="OCS89264.1"/>
    <property type="molecule type" value="Genomic_DNA"/>
</dbReference>
<dbReference type="OrthoDB" id="2356646at2"/>
<organism evidence="3 4">
    <name type="scientific">Caryophanon latum</name>
    <dbReference type="NCBI Taxonomy" id="33977"/>
    <lineage>
        <taxon>Bacteria</taxon>
        <taxon>Bacillati</taxon>
        <taxon>Bacillota</taxon>
        <taxon>Bacilli</taxon>
        <taxon>Bacillales</taxon>
        <taxon>Caryophanaceae</taxon>
        <taxon>Caryophanon</taxon>
    </lineage>
</organism>
<dbReference type="RefSeq" id="WP_066465324.1">
    <property type="nucleotide sequence ID" value="NZ_MATO01000044.1"/>
</dbReference>
<evidence type="ECO:0000313" key="4">
    <source>
        <dbReference type="Proteomes" id="UP000093482"/>
    </source>
</evidence>
<evidence type="ECO:0000313" key="3">
    <source>
        <dbReference type="EMBL" id="OCS89264.1"/>
    </source>
</evidence>
<dbReference type="AlphaFoldDB" id="A0A1C0YQ12"/>
<evidence type="ECO:0000256" key="1">
    <source>
        <dbReference type="SAM" id="MobiDB-lite"/>
    </source>
</evidence>
<sequence>MKQWFLALMLVFLTGCNIQTVEHYEEQQAPIERSVTQQETEQAEVESPSQIEQVQQGTPSTVEQSKPVEVDPANIEQAATETTVTETTEQAEPARQQTTPVVEAESSPPAQQEETSVEVEQAALQPTDPEPTPAAPPVEKKTVTISIDAKTLLNEAHYAKLHPSLRSEKYVPADGVILKPTTYEIVKDNETVFDILQRATREFNIHLEYEGADENIYNSVYIEGINHLYEFSAGNLSGWMYAVNDGAPAKGASQYVVQPNDVITWRYTVDLGKDLDGVTID</sequence>
<dbReference type="Proteomes" id="UP000093482">
    <property type="component" value="Unassembled WGS sequence"/>
</dbReference>
<gene>
    <name evidence="3" type="ORF">A6K76_13015</name>
</gene>
<feature type="compositionally biased region" description="Polar residues" evidence="1">
    <location>
        <begin position="47"/>
        <end position="64"/>
    </location>
</feature>
<accession>A0A1C0YQ12</accession>
<feature type="compositionally biased region" description="Low complexity" evidence="1">
    <location>
        <begin position="76"/>
        <end position="91"/>
    </location>
</feature>
<dbReference type="PROSITE" id="PS51257">
    <property type="entry name" value="PROKAR_LIPOPROTEIN"/>
    <property type="match status" value="1"/>
</dbReference>
<reference evidence="3 4" key="1">
    <citation type="submission" date="2016-07" db="EMBL/GenBank/DDBJ databases">
        <title>Caryophanon latum genome sequencing.</title>
        <authorList>
            <person name="Verma A."/>
            <person name="Pal Y."/>
            <person name="Krishnamurthi S."/>
        </authorList>
    </citation>
    <scope>NUCLEOTIDE SEQUENCE [LARGE SCALE GENOMIC DNA]</scope>
    <source>
        <strain evidence="3 4">DSM 14151</strain>
    </source>
</reference>
<feature type="domain" description="Transcobalamin-like C-terminal" evidence="2">
    <location>
        <begin position="190"/>
        <end position="268"/>
    </location>
</feature>
<feature type="region of interest" description="Disordered" evidence="1">
    <location>
        <begin position="32"/>
        <end position="138"/>
    </location>
</feature>